<dbReference type="RefSeq" id="WP_036201890.1">
    <property type="nucleotide sequence ID" value="NZ_JPVO01000054.1"/>
</dbReference>
<feature type="transmembrane region" description="Helical" evidence="1">
    <location>
        <begin position="83"/>
        <end position="104"/>
    </location>
</feature>
<evidence type="ECO:0000313" key="3">
    <source>
        <dbReference type="Proteomes" id="UP000030408"/>
    </source>
</evidence>
<evidence type="ECO:0000256" key="1">
    <source>
        <dbReference type="SAM" id="Phobius"/>
    </source>
</evidence>
<keyword evidence="1" id="KW-1133">Transmembrane helix</keyword>
<dbReference type="Proteomes" id="UP000030408">
    <property type="component" value="Unassembled WGS sequence"/>
</dbReference>
<dbReference type="EMBL" id="JPVO01000054">
    <property type="protein sequence ID" value="KGR74580.1"/>
    <property type="molecule type" value="Genomic_DNA"/>
</dbReference>
<feature type="transmembrane region" description="Helical" evidence="1">
    <location>
        <begin position="110"/>
        <end position="131"/>
    </location>
</feature>
<dbReference type="OrthoDB" id="2737149at2"/>
<feature type="transmembrane region" description="Helical" evidence="1">
    <location>
        <begin position="151"/>
        <end position="170"/>
    </location>
</feature>
<feature type="transmembrane region" description="Helical" evidence="1">
    <location>
        <begin position="46"/>
        <end position="71"/>
    </location>
</feature>
<sequence>MVALVSFISIVLLTFVLSSVFKLQSKENHLSSCLSMFVTMTKSTLVGILVGIWISDIVFATVIAILVSFLLVSIMTYQLSVRVILESVSALFMGAMMGAMLSIMTTNNQLLSIIFFTVIYLVSCILAAGLWNRQTYHNFIKGIPSKVKVSFALALLCLAVTAYLDFLTLASDEVEIEQHEHQH</sequence>
<reference evidence="2 3" key="1">
    <citation type="submission" date="2014-02" db="EMBL/GenBank/DDBJ databases">
        <title>Draft genome sequence of Lysinibacillus sinduriensis JCM 15800.</title>
        <authorList>
            <person name="Zhang F."/>
            <person name="Wang G."/>
            <person name="Zhang L."/>
        </authorList>
    </citation>
    <scope>NUCLEOTIDE SEQUENCE [LARGE SCALE GENOMIC DNA]</scope>
    <source>
        <strain evidence="2 3">JCM 15800</strain>
    </source>
</reference>
<keyword evidence="3" id="KW-1185">Reference proteome</keyword>
<dbReference type="AlphaFoldDB" id="A0A0A3HTM7"/>
<comment type="caution">
    <text evidence="2">The sequence shown here is derived from an EMBL/GenBank/DDBJ whole genome shotgun (WGS) entry which is preliminary data.</text>
</comment>
<dbReference type="STRING" id="1384057.CD33_15915"/>
<gene>
    <name evidence="2" type="ORF">CD33_15915</name>
</gene>
<evidence type="ECO:0000313" key="2">
    <source>
        <dbReference type="EMBL" id="KGR74580.1"/>
    </source>
</evidence>
<organism evidence="2 3">
    <name type="scientific">Ureibacillus sinduriensis BLB-1 = JCM 15800</name>
    <dbReference type="NCBI Taxonomy" id="1384057"/>
    <lineage>
        <taxon>Bacteria</taxon>
        <taxon>Bacillati</taxon>
        <taxon>Bacillota</taxon>
        <taxon>Bacilli</taxon>
        <taxon>Bacillales</taxon>
        <taxon>Caryophanaceae</taxon>
        <taxon>Ureibacillus</taxon>
    </lineage>
</organism>
<keyword evidence="1" id="KW-0812">Transmembrane</keyword>
<protein>
    <submittedName>
        <fullName evidence="2">Uncharacterized protein</fullName>
    </submittedName>
</protein>
<accession>A0A0A3HTM7</accession>
<keyword evidence="1" id="KW-0472">Membrane</keyword>
<proteinExistence type="predicted"/>
<name>A0A0A3HTM7_9BACL</name>